<sequence>MPLDIFWKIHDEAHSLVHGGRADLCGMASSGDYCPCNLPAFPHCPSSMQRNNKSPFLLSASNYRVNKRHSGRERDRLCLSKLDRSRSFHLVYFSTGFSLHVSRLKWVDGAIQSSASQLPVNLLEFLLHAGLSHSAQYYQANTGVSE</sequence>
<name>A0A553PE40_9TELE</name>
<dbReference type="Proteomes" id="UP000316079">
    <property type="component" value="Unassembled WGS sequence"/>
</dbReference>
<reference evidence="1 2" key="1">
    <citation type="journal article" date="2019" name="Sci. Data">
        <title>Hybrid genome assembly and annotation of Danionella translucida.</title>
        <authorList>
            <person name="Kadobianskyi M."/>
            <person name="Schulze L."/>
            <person name="Schuelke M."/>
            <person name="Judkewitz B."/>
        </authorList>
    </citation>
    <scope>NUCLEOTIDE SEQUENCE [LARGE SCALE GENOMIC DNA]</scope>
    <source>
        <strain evidence="1 2">Bolton</strain>
    </source>
</reference>
<protein>
    <submittedName>
        <fullName evidence="1">Uncharacterized protein</fullName>
    </submittedName>
</protein>
<dbReference type="EMBL" id="SRMA01026711">
    <property type="protein sequence ID" value="TRY75949.1"/>
    <property type="molecule type" value="Genomic_DNA"/>
</dbReference>
<accession>A0A553PE40</accession>
<evidence type="ECO:0000313" key="1">
    <source>
        <dbReference type="EMBL" id="TRY75949.1"/>
    </source>
</evidence>
<comment type="caution">
    <text evidence="1">The sequence shown here is derived from an EMBL/GenBank/DDBJ whole genome shotgun (WGS) entry which is preliminary data.</text>
</comment>
<proteinExistence type="predicted"/>
<evidence type="ECO:0000313" key="2">
    <source>
        <dbReference type="Proteomes" id="UP000316079"/>
    </source>
</evidence>
<dbReference type="AlphaFoldDB" id="A0A553PE40"/>
<gene>
    <name evidence="1" type="ORF">DNTS_033505</name>
</gene>
<organism evidence="1 2">
    <name type="scientific">Danionella cerebrum</name>
    <dbReference type="NCBI Taxonomy" id="2873325"/>
    <lineage>
        <taxon>Eukaryota</taxon>
        <taxon>Metazoa</taxon>
        <taxon>Chordata</taxon>
        <taxon>Craniata</taxon>
        <taxon>Vertebrata</taxon>
        <taxon>Euteleostomi</taxon>
        <taxon>Actinopterygii</taxon>
        <taxon>Neopterygii</taxon>
        <taxon>Teleostei</taxon>
        <taxon>Ostariophysi</taxon>
        <taxon>Cypriniformes</taxon>
        <taxon>Danionidae</taxon>
        <taxon>Danioninae</taxon>
        <taxon>Danionella</taxon>
    </lineage>
</organism>
<keyword evidence="2" id="KW-1185">Reference proteome</keyword>